<name>A0ABN2XYA5_9ACTN</name>
<dbReference type="Gene3D" id="3.40.50.150">
    <property type="entry name" value="Vaccinia Virus protein VP39"/>
    <property type="match status" value="1"/>
</dbReference>
<accession>A0ABN2XYA5</accession>
<keyword evidence="2" id="KW-1185">Reference proteome</keyword>
<evidence type="ECO:0000313" key="1">
    <source>
        <dbReference type="EMBL" id="GAA2119457.1"/>
    </source>
</evidence>
<proteinExistence type="predicted"/>
<reference evidence="1 2" key="1">
    <citation type="journal article" date="2019" name="Int. J. Syst. Evol. Microbiol.">
        <title>The Global Catalogue of Microorganisms (GCM) 10K type strain sequencing project: providing services to taxonomists for standard genome sequencing and annotation.</title>
        <authorList>
            <consortium name="The Broad Institute Genomics Platform"/>
            <consortium name="The Broad Institute Genome Sequencing Center for Infectious Disease"/>
            <person name="Wu L."/>
            <person name="Ma J."/>
        </authorList>
    </citation>
    <scope>NUCLEOTIDE SEQUENCE [LARGE SCALE GENOMIC DNA]</scope>
    <source>
        <strain evidence="1 2">JCM 13850</strain>
    </source>
</reference>
<organism evidence="1 2">
    <name type="scientific">Actinomadura napierensis</name>
    <dbReference type="NCBI Taxonomy" id="267854"/>
    <lineage>
        <taxon>Bacteria</taxon>
        <taxon>Bacillati</taxon>
        <taxon>Actinomycetota</taxon>
        <taxon>Actinomycetes</taxon>
        <taxon>Streptosporangiales</taxon>
        <taxon>Thermomonosporaceae</taxon>
        <taxon>Actinomadura</taxon>
    </lineage>
</organism>
<dbReference type="Proteomes" id="UP001501020">
    <property type="component" value="Unassembled WGS sequence"/>
</dbReference>
<evidence type="ECO:0008006" key="3">
    <source>
        <dbReference type="Google" id="ProtNLM"/>
    </source>
</evidence>
<dbReference type="SUPFAM" id="SSF53335">
    <property type="entry name" value="S-adenosyl-L-methionine-dependent methyltransferases"/>
    <property type="match status" value="1"/>
</dbReference>
<comment type="caution">
    <text evidence="1">The sequence shown here is derived from an EMBL/GenBank/DDBJ whole genome shotgun (WGS) entry which is preliminary data.</text>
</comment>
<sequence>MPCGVGTDARVLLAPQDATDEVLRVFYRTVRAGQERLAGGGGPFGFDVTVALLVDDLIGAYGCDAVVETGCHLGDTAAYLGRRYPGLPVMTCDIDPEYARFTAHRVRDLPNVAVTCQDSPALIADAAGAFDRPFYFLDAHWGAWPLPRELAAIRAGVVLIDDFDVGDARFGHDAYDGVSCGPDVLAAMTPRPARYWTPVPGAERRLPCLQVGRRAGVGLFVAGLDGRPLDEHPALTGHTLTTEEIR</sequence>
<dbReference type="EMBL" id="BAAAMR010000002">
    <property type="protein sequence ID" value="GAA2119457.1"/>
    <property type="molecule type" value="Genomic_DNA"/>
</dbReference>
<gene>
    <name evidence="1" type="ORF">GCM10009727_03300</name>
</gene>
<protein>
    <recommendedName>
        <fullName evidence="3">Class I SAM-dependent methyltransferase</fullName>
    </recommendedName>
</protein>
<evidence type="ECO:0000313" key="2">
    <source>
        <dbReference type="Proteomes" id="UP001501020"/>
    </source>
</evidence>
<dbReference type="InterPro" id="IPR029063">
    <property type="entry name" value="SAM-dependent_MTases_sf"/>
</dbReference>